<dbReference type="InterPro" id="IPR017439">
    <property type="entry name" value="Amidohydrolase"/>
</dbReference>
<dbReference type="PANTHER" id="PTHR11014">
    <property type="entry name" value="PEPTIDASE M20 FAMILY MEMBER"/>
    <property type="match status" value="1"/>
</dbReference>
<dbReference type="PANTHER" id="PTHR11014:SF63">
    <property type="entry name" value="METALLOPEPTIDASE, PUTATIVE (AFU_ORTHOLOGUE AFUA_6G09600)-RELATED"/>
    <property type="match status" value="1"/>
</dbReference>
<dbReference type="Pfam" id="PF01546">
    <property type="entry name" value="Peptidase_M20"/>
    <property type="match status" value="1"/>
</dbReference>
<feature type="binding site" evidence="3">
    <location>
        <position position="164"/>
    </location>
    <ligand>
        <name>Mn(2+)</name>
        <dbReference type="ChEBI" id="CHEBI:29035"/>
        <label>2</label>
    </ligand>
</feature>
<reference evidence="5 6" key="1">
    <citation type="journal article" date="2018" name="Nat. Biotechnol.">
        <title>A standardized bacterial taxonomy based on genome phylogeny substantially revises the tree of life.</title>
        <authorList>
            <person name="Parks D.H."/>
            <person name="Chuvochina M."/>
            <person name="Waite D.W."/>
            <person name="Rinke C."/>
            <person name="Skarshewski A."/>
            <person name="Chaumeil P.A."/>
            <person name="Hugenholtz P."/>
        </authorList>
    </citation>
    <scope>NUCLEOTIDE SEQUENCE [LARGE SCALE GENOMIC DNA]</scope>
    <source>
        <strain evidence="5">UBA8844</strain>
    </source>
</reference>
<accession>A0A3D4V3I6</accession>
<comment type="similarity">
    <text evidence="1">Belongs to the peptidase M20 family.</text>
</comment>
<dbReference type="AlphaFoldDB" id="A0A3D4V3I6"/>
<dbReference type="GO" id="GO:0016787">
    <property type="term" value="F:hydrolase activity"/>
    <property type="evidence" value="ECO:0007669"/>
    <property type="project" value="UniProtKB-KW"/>
</dbReference>
<evidence type="ECO:0000313" key="6">
    <source>
        <dbReference type="Proteomes" id="UP000264071"/>
    </source>
</evidence>
<dbReference type="Gene3D" id="3.30.70.360">
    <property type="match status" value="1"/>
</dbReference>
<sequence>MTSHATPFDTGHAGTTEAAAHHLPLQQEFLQSEIDALMPQVVTWRRHLHMHPEVAFEEVRTSQTIFDVLSAVEGLSVSRPTRTSVVAELRGGLTGPTIAVRADIDALPIVEENDVPYRSTVDGAMHACGHDGHTAIVLALATLLARHRAALHGTVRFVFQHAEELSPGGAEELVQHGVMDGVHQVIGLHLWSPLAVGRIGLISGPAMAAPDTFQCTIMGRGGHAAAPHETIDPIAIGAQVVTALQQVVSRTVDPLDPVVLSVTQFIAGTAFNVIPGSAYLSGTVRTFDATLRASIPAQMERVIAGITSAFGATYEFRYELGYRPVVNDPALTARLSAVVEETFGVDTLVDMRPSMGGEDFSAYQQRAPGVFAFVGARNEAEGIMYPHHHPRFQIDEASLAIGLRYLTAASLDLLTKP</sequence>
<proteinExistence type="inferred from homology"/>
<comment type="cofactor">
    <cofactor evidence="3">
        <name>Mn(2+)</name>
        <dbReference type="ChEBI" id="CHEBI:29035"/>
    </cofactor>
    <text evidence="3">The Mn(2+) ion enhances activity.</text>
</comment>
<keyword evidence="2 5" id="KW-0378">Hydrolase</keyword>
<protein>
    <submittedName>
        <fullName evidence="5">Amidohydrolase</fullName>
    </submittedName>
</protein>
<dbReference type="Pfam" id="PF07687">
    <property type="entry name" value="M20_dimer"/>
    <property type="match status" value="1"/>
</dbReference>
<evidence type="ECO:0000256" key="2">
    <source>
        <dbReference type="ARBA" id="ARBA00022801"/>
    </source>
</evidence>
<dbReference type="EMBL" id="DPIY01000001">
    <property type="protein sequence ID" value="HCT55699.1"/>
    <property type="molecule type" value="Genomic_DNA"/>
</dbReference>
<feature type="domain" description="Peptidase M20 dimerisation" evidence="4">
    <location>
        <begin position="212"/>
        <end position="302"/>
    </location>
</feature>
<evidence type="ECO:0000313" key="5">
    <source>
        <dbReference type="EMBL" id="HCT55699.1"/>
    </source>
</evidence>
<feature type="binding site" evidence="3">
    <location>
        <position position="130"/>
    </location>
    <ligand>
        <name>Mn(2+)</name>
        <dbReference type="ChEBI" id="CHEBI:29035"/>
        <label>2</label>
    </ligand>
</feature>
<dbReference type="SUPFAM" id="SSF55031">
    <property type="entry name" value="Bacterial exopeptidase dimerisation domain"/>
    <property type="match status" value="1"/>
</dbReference>
<feature type="binding site" evidence="3">
    <location>
        <position position="189"/>
    </location>
    <ligand>
        <name>Mn(2+)</name>
        <dbReference type="ChEBI" id="CHEBI:29035"/>
        <label>2</label>
    </ligand>
</feature>
<dbReference type="InterPro" id="IPR002933">
    <property type="entry name" value="Peptidase_M20"/>
</dbReference>
<organism evidence="5 6">
    <name type="scientific">Gemmatimonas aurantiaca</name>
    <dbReference type="NCBI Taxonomy" id="173480"/>
    <lineage>
        <taxon>Bacteria</taxon>
        <taxon>Pseudomonadati</taxon>
        <taxon>Gemmatimonadota</taxon>
        <taxon>Gemmatimonadia</taxon>
        <taxon>Gemmatimonadales</taxon>
        <taxon>Gemmatimonadaceae</taxon>
        <taxon>Gemmatimonas</taxon>
    </lineage>
</organism>
<gene>
    <name evidence="5" type="ORF">DGD08_00650</name>
</gene>
<dbReference type="PIRSF" id="PIRSF005962">
    <property type="entry name" value="Pept_M20D_amidohydro"/>
    <property type="match status" value="1"/>
</dbReference>
<name>A0A3D4V3I6_9BACT</name>
<dbReference type="GO" id="GO:0046872">
    <property type="term" value="F:metal ion binding"/>
    <property type="evidence" value="ECO:0007669"/>
    <property type="project" value="UniProtKB-KW"/>
</dbReference>
<keyword evidence="3" id="KW-0479">Metal-binding</keyword>
<dbReference type="SUPFAM" id="SSF53187">
    <property type="entry name" value="Zn-dependent exopeptidases"/>
    <property type="match status" value="1"/>
</dbReference>
<comment type="caution">
    <text evidence="5">The sequence shown here is derived from an EMBL/GenBank/DDBJ whole genome shotgun (WGS) entry which is preliminary data.</text>
</comment>
<keyword evidence="3" id="KW-0464">Manganese</keyword>
<dbReference type="NCBIfam" id="TIGR01891">
    <property type="entry name" value="amidohydrolases"/>
    <property type="match status" value="1"/>
</dbReference>
<dbReference type="Gene3D" id="3.40.630.10">
    <property type="entry name" value="Zn peptidases"/>
    <property type="match status" value="1"/>
</dbReference>
<evidence type="ECO:0000259" key="4">
    <source>
        <dbReference type="Pfam" id="PF07687"/>
    </source>
</evidence>
<evidence type="ECO:0000256" key="1">
    <source>
        <dbReference type="ARBA" id="ARBA00006153"/>
    </source>
</evidence>
<evidence type="ECO:0000256" key="3">
    <source>
        <dbReference type="PIRSR" id="PIRSR005962-1"/>
    </source>
</evidence>
<feature type="binding site" evidence="3">
    <location>
        <position position="128"/>
    </location>
    <ligand>
        <name>Mn(2+)</name>
        <dbReference type="ChEBI" id="CHEBI:29035"/>
        <label>2</label>
    </ligand>
</feature>
<dbReference type="FunFam" id="3.30.70.360:FF:000014">
    <property type="entry name" value="N-acyl-L-amino acid amidohydrolase"/>
    <property type="match status" value="1"/>
</dbReference>
<dbReference type="InterPro" id="IPR036264">
    <property type="entry name" value="Bact_exopeptidase_dim_dom"/>
</dbReference>
<dbReference type="Proteomes" id="UP000264071">
    <property type="component" value="Unassembled WGS sequence"/>
</dbReference>
<feature type="binding site" evidence="3">
    <location>
        <position position="388"/>
    </location>
    <ligand>
        <name>Mn(2+)</name>
        <dbReference type="ChEBI" id="CHEBI:29035"/>
        <label>2</label>
    </ligand>
</feature>
<dbReference type="InterPro" id="IPR011650">
    <property type="entry name" value="Peptidase_M20_dimer"/>
</dbReference>